<dbReference type="InterPro" id="IPR022029">
    <property type="entry name" value="YoaR-like_PG-bd"/>
</dbReference>
<feature type="active site" description="Proton donor/acceptor" evidence="6">
    <location>
        <position position="623"/>
    </location>
</feature>
<feature type="domain" description="L,D-TPase catalytic" evidence="9">
    <location>
        <begin position="542"/>
        <end position="664"/>
    </location>
</feature>
<keyword evidence="4 6" id="KW-0573">Peptidoglycan synthesis</keyword>
<dbReference type="Pfam" id="PF03734">
    <property type="entry name" value="YkuD"/>
    <property type="match status" value="1"/>
</dbReference>
<evidence type="ECO:0000256" key="3">
    <source>
        <dbReference type="ARBA" id="ARBA00022960"/>
    </source>
</evidence>
<dbReference type="InterPro" id="IPR038063">
    <property type="entry name" value="Transpep_catalytic_dom"/>
</dbReference>
<dbReference type="RefSeq" id="WP_045300813.1">
    <property type="nucleotide sequence ID" value="NZ_JYJA01000038.1"/>
</dbReference>
<feature type="compositionally biased region" description="Acidic residues" evidence="7">
    <location>
        <begin position="110"/>
        <end position="148"/>
    </location>
</feature>
<evidence type="ECO:0000256" key="6">
    <source>
        <dbReference type="PROSITE-ProRule" id="PRU01373"/>
    </source>
</evidence>
<keyword evidence="11" id="KW-1185">Reference proteome</keyword>
<evidence type="ECO:0000256" key="2">
    <source>
        <dbReference type="ARBA" id="ARBA00022679"/>
    </source>
</evidence>
<keyword evidence="5 6" id="KW-0961">Cell wall biogenesis/degradation</keyword>
<dbReference type="PANTHER" id="PTHR30582">
    <property type="entry name" value="L,D-TRANSPEPTIDASE"/>
    <property type="match status" value="1"/>
</dbReference>
<keyword evidence="8" id="KW-0472">Membrane</keyword>
<evidence type="ECO:0000256" key="4">
    <source>
        <dbReference type="ARBA" id="ARBA00022984"/>
    </source>
</evidence>
<sequence>MTNLATESQAGKASGDDAVQVEQAVEDEQSASAETAESNAVSETDAEAPAQAETAESVAAADAEDSPADDAGEDSEAEAEPEAESASEPEPEPETEAEAVDAADEKPEAEAEVDESAEPVAAEEVEPEAEPEPVDRDADDAEPIDGAEPESSVASDTDAETVAVATAVLAPASATELAPTADLSAEPASDVATAAGTAPADGSPTFAWAPAEPKPKKKRTAIWVSAAAGVAVVGLVVSSLVLIAPGTTVAGVPVGWLTPGAAADSIEQRLAETTVVLTGAGEDAEITGAELGAAVDAKALADAAFAQHPMWNPTAWFAATDAEIELDQATAAAALREVAPQLYTDPTDATLAFDAATASYVATPAVAGAGVDVAAVQGAIQAAFEAGETRVQLDPVSAEVPADISTETADATVAQLNGMLDTAGFYVGEERTVPIDRATLAAWLTVAPDPENAAYDITADKAAIQAAVDGLPAAINRPAENGAVITNSAGKVLREEAPGISGREVGDTTNFASDFATQLSAGNAVFETPVTEVAPVVSTFARTVEVDLSSQTATLFENGNVVASYTISSGLSGTPTPTGHFTVNAFTRVQDMGALCYNPAAVNSYCTKDVPWITWFAPDIAFHGASNFRSRLGFPQSHGCVNMWNDDAKFVYDWTARGTEVWVHA</sequence>
<keyword evidence="8" id="KW-1133">Transmembrane helix</keyword>
<proteinExistence type="predicted"/>
<dbReference type="PANTHER" id="PTHR30582:SF2">
    <property type="entry name" value="L,D-TRANSPEPTIDASE YCIB-RELATED"/>
    <property type="match status" value="1"/>
</dbReference>
<keyword evidence="8" id="KW-0812">Transmembrane</keyword>
<evidence type="ECO:0000256" key="1">
    <source>
        <dbReference type="ARBA" id="ARBA00004752"/>
    </source>
</evidence>
<dbReference type="PATRIC" id="fig|69370.6.peg.3063"/>
<dbReference type="GO" id="GO:0018104">
    <property type="term" value="P:peptidoglycan-protein cross-linking"/>
    <property type="evidence" value="ECO:0007669"/>
    <property type="project" value="TreeGrafter"/>
</dbReference>
<evidence type="ECO:0000313" key="11">
    <source>
        <dbReference type="Proteomes" id="UP000034098"/>
    </source>
</evidence>
<feature type="compositionally biased region" description="Acidic residues" evidence="7">
    <location>
        <begin position="62"/>
        <end position="102"/>
    </location>
</feature>
<dbReference type="GO" id="GO:0008360">
    <property type="term" value="P:regulation of cell shape"/>
    <property type="evidence" value="ECO:0007669"/>
    <property type="project" value="UniProtKB-UniRule"/>
</dbReference>
<gene>
    <name evidence="10" type="ORF">RS82_03009</name>
</gene>
<feature type="region of interest" description="Disordered" evidence="7">
    <location>
        <begin position="1"/>
        <end position="158"/>
    </location>
</feature>
<dbReference type="Gene3D" id="2.40.440.10">
    <property type="entry name" value="L,D-transpeptidase catalytic domain-like"/>
    <property type="match status" value="1"/>
</dbReference>
<keyword evidence="3 6" id="KW-0133">Cell shape</keyword>
<dbReference type="GO" id="GO:0005576">
    <property type="term" value="C:extracellular region"/>
    <property type="evidence" value="ECO:0007669"/>
    <property type="project" value="TreeGrafter"/>
</dbReference>
<evidence type="ECO:0000256" key="5">
    <source>
        <dbReference type="ARBA" id="ARBA00023316"/>
    </source>
</evidence>
<keyword evidence="2" id="KW-0808">Transferase</keyword>
<comment type="pathway">
    <text evidence="1 6">Cell wall biogenesis; peptidoglycan biosynthesis.</text>
</comment>
<dbReference type="EMBL" id="JYJA01000038">
    <property type="protein sequence ID" value="KJL41093.1"/>
    <property type="molecule type" value="Genomic_DNA"/>
</dbReference>
<comment type="caution">
    <text evidence="10">The sequence shown here is derived from an EMBL/GenBank/DDBJ whole genome shotgun (WGS) entry which is preliminary data.</text>
</comment>
<dbReference type="Pfam" id="PF12229">
    <property type="entry name" value="PG_binding_4"/>
    <property type="match status" value="1"/>
</dbReference>
<dbReference type="SUPFAM" id="SSF141523">
    <property type="entry name" value="L,D-transpeptidase catalytic domain-like"/>
    <property type="match status" value="1"/>
</dbReference>
<evidence type="ECO:0000313" key="10">
    <source>
        <dbReference type="EMBL" id="KJL41093.1"/>
    </source>
</evidence>
<organism evidence="10 11">
    <name type="scientific">Microbacterium trichothecenolyticum</name>
    <name type="common">Aureobacterium trichothecenolyticum</name>
    <dbReference type="NCBI Taxonomy" id="69370"/>
    <lineage>
        <taxon>Bacteria</taxon>
        <taxon>Bacillati</taxon>
        <taxon>Actinomycetota</taxon>
        <taxon>Actinomycetes</taxon>
        <taxon>Micrococcales</taxon>
        <taxon>Microbacteriaceae</taxon>
        <taxon>Microbacterium</taxon>
    </lineage>
</organism>
<accession>A0A0M2H469</accession>
<feature type="active site" description="Nucleophile" evidence="6">
    <location>
        <position position="640"/>
    </location>
</feature>
<dbReference type="InterPro" id="IPR050979">
    <property type="entry name" value="LD-transpeptidase"/>
</dbReference>
<dbReference type="Proteomes" id="UP000034098">
    <property type="component" value="Unassembled WGS sequence"/>
</dbReference>
<protein>
    <recommendedName>
        <fullName evidence="9">L,D-TPase catalytic domain-containing protein</fullName>
    </recommendedName>
</protein>
<dbReference type="AlphaFoldDB" id="A0A0M2H469"/>
<feature type="compositionally biased region" description="Low complexity" evidence="7">
    <location>
        <begin position="48"/>
        <end position="61"/>
    </location>
</feature>
<dbReference type="CDD" id="cd16913">
    <property type="entry name" value="YkuD_like"/>
    <property type="match status" value="1"/>
</dbReference>
<dbReference type="UniPathway" id="UPA00219"/>
<evidence type="ECO:0000256" key="8">
    <source>
        <dbReference type="SAM" id="Phobius"/>
    </source>
</evidence>
<dbReference type="PROSITE" id="PS52029">
    <property type="entry name" value="LD_TPASE"/>
    <property type="match status" value="1"/>
</dbReference>
<dbReference type="GO" id="GO:0071555">
    <property type="term" value="P:cell wall organization"/>
    <property type="evidence" value="ECO:0007669"/>
    <property type="project" value="UniProtKB-UniRule"/>
</dbReference>
<feature type="transmembrane region" description="Helical" evidence="8">
    <location>
        <begin position="221"/>
        <end position="244"/>
    </location>
</feature>
<feature type="compositionally biased region" description="Polar residues" evidence="7">
    <location>
        <begin position="30"/>
        <end position="42"/>
    </location>
</feature>
<dbReference type="GO" id="GO:0016740">
    <property type="term" value="F:transferase activity"/>
    <property type="evidence" value="ECO:0007669"/>
    <property type="project" value="UniProtKB-KW"/>
</dbReference>
<feature type="compositionally biased region" description="Polar residues" evidence="7">
    <location>
        <begin position="1"/>
        <end position="11"/>
    </location>
</feature>
<dbReference type="InterPro" id="IPR005490">
    <property type="entry name" value="LD_TPept_cat_dom"/>
</dbReference>
<reference evidence="10 11" key="1">
    <citation type="submission" date="2015-02" db="EMBL/GenBank/DDBJ databases">
        <title>Draft genome sequences of ten Microbacterium spp. with emphasis on heavy metal contaminated environments.</title>
        <authorList>
            <person name="Corretto E."/>
        </authorList>
    </citation>
    <scope>NUCLEOTIDE SEQUENCE [LARGE SCALE GENOMIC DNA]</scope>
    <source>
        <strain evidence="10 11">DSM 8608</strain>
    </source>
</reference>
<evidence type="ECO:0000256" key="7">
    <source>
        <dbReference type="SAM" id="MobiDB-lite"/>
    </source>
</evidence>
<evidence type="ECO:0000259" key="9">
    <source>
        <dbReference type="PROSITE" id="PS52029"/>
    </source>
</evidence>
<feature type="region of interest" description="Disordered" evidence="7">
    <location>
        <begin position="176"/>
        <end position="214"/>
    </location>
</feature>
<name>A0A0M2H469_MICTR</name>
<dbReference type="GO" id="GO:0071972">
    <property type="term" value="F:peptidoglycan L,D-transpeptidase activity"/>
    <property type="evidence" value="ECO:0007669"/>
    <property type="project" value="TreeGrafter"/>
</dbReference>